<comment type="caution">
    <text evidence="2">The sequence shown here is derived from an EMBL/GenBank/DDBJ whole genome shotgun (WGS) entry which is preliminary data.</text>
</comment>
<protein>
    <submittedName>
        <fullName evidence="2">Uncharacterized protein</fullName>
    </submittedName>
</protein>
<proteinExistence type="predicted"/>
<evidence type="ECO:0000256" key="1">
    <source>
        <dbReference type="SAM" id="MobiDB-lite"/>
    </source>
</evidence>
<dbReference type="AlphaFoldDB" id="A0A8H4KZ93"/>
<dbReference type="Proteomes" id="UP000554235">
    <property type="component" value="Unassembled WGS sequence"/>
</dbReference>
<dbReference type="EMBL" id="JAADYS010002339">
    <property type="protein sequence ID" value="KAF4458825.1"/>
    <property type="molecule type" value="Genomic_DNA"/>
</dbReference>
<keyword evidence="3" id="KW-1185">Reference proteome</keyword>
<organism evidence="2 3">
    <name type="scientific">Fusarium albosuccineum</name>
    <dbReference type="NCBI Taxonomy" id="1237068"/>
    <lineage>
        <taxon>Eukaryota</taxon>
        <taxon>Fungi</taxon>
        <taxon>Dikarya</taxon>
        <taxon>Ascomycota</taxon>
        <taxon>Pezizomycotina</taxon>
        <taxon>Sordariomycetes</taxon>
        <taxon>Hypocreomycetidae</taxon>
        <taxon>Hypocreales</taxon>
        <taxon>Nectriaceae</taxon>
        <taxon>Fusarium</taxon>
        <taxon>Fusarium decemcellulare species complex</taxon>
    </lineage>
</organism>
<sequence>MGKQTPGGFLPPLRCCLSHFMEDYTTGTEEPADGDSGIELQDDTGTPDLQHPSAGLTEWGFLPGVDDQPGSPTCTNSSTRYKELLSST</sequence>
<accession>A0A8H4KZ93</accession>
<evidence type="ECO:0000313" key="3">
    <source>
        <dbReference type="Proteomes" id="UP000554235"/>
    </source>
</evidence>
<evidence type="ECO:0000313" key="2">
    <source>
        <dbReference type="EMBL" id="KAF4458825.1"/>
    </source>
</evidence>
<feature type="compositionally biased region" description="Polar residues" evidence="1">
    <location>
        <begin position="70"/>
        <end position="88"/>
    </location>
</feature>
<name>A0A8H4KZ93_9HYPO</name>
<gene>
    <name evidence="2" type="ORF">FALBO_14427</name>
</gene>
<reference evidence="2 3" key="1">
    <citation type="submission" date="2020-01" db="EMBL/GenBank/DDBJ databases">
        <title>Identification and distribution of gene clusters putatively required for synthesis of sphingolipid metabolism inhibitors in phylogenetically diverse species of the filamentous fungus Fusarium.</title>
        <authorList>
            <person name="Kim H.-S."/>
            <person name="Busman M."/>
            <person name="Brown D.W."/>
            <person name="Divon H."/>
            <person name="Uhlig S."/>
            <person name="Proctor R.H."/>
        </authorList>
    </citation>
    <scope>NUCLEOTIDE SEQUENCE [LARGE SCALE GENOMIC DNA]</scope>
    <source>
        <strain evidence="2 3">NRRL 20459</strain>
    </source>
</reference>
<feature type="region of interest" description="Disordered" evidence="1">
    <location>
        <begin position="25"/>
        <end position="88"/>
    </location>
</feature>